<evidence type="ECO:0000256" key="4">
    <source>
        <dbReference type="ARBA" id="ARBA00022723"/>
    </source>
</evidence>
<organism evidence="8 9">
    <name type="scientific">Streptomyces triticiradicis</name>
    <dbReference type="NCBI Taxonomy" id="2651189"/>
    <lineage>
        <taxon>Bacteria</taxon>
        <taxon>Bacillati</taxon>
        <taxon>Actinomycetota</taxon>
        <taxon>Actinomycetes</taxon>
        <taxon>Kitasatosporales</taxon>
        <taxon>Streptomycetaceae</taxon>
        <taxon>Streptomyces</taxon>
    </lineage>
</organism>
<gene>
    <name evidence="8" type="ORF">F8144_37895</name>
</gene>
<accession>A0A7J5D496</accession>
<evidence type="ECO:0000256" key="5">
    <source>
        <dbReference type="ARBA" id="ARBA00022842"/>
    </source>
</evidence>
<dbReference type="Gene3D" id="1.10.600.10">
    <property type="entry name" value="Farnesyl Diphosphate Synthase"/>
    <property type="match status" value="1"/>
</dbReference>
<dbReference type="SUPFAM" id="SSF48576">
    <property type="entry name" value="Terpenoid synthases"/>
    <property type="match status" value="1"/>
</dbReference>
<evidence type="ECO:0000313" key="8">
    <source>
        <dbReference type="EMBL" id="KAB1978833.1"/>
    </source>
</evidence>
<dbReference type="PANTHER" id="PTHR12001:SF85">
    <property type="entry name" value="SHORT CHAIN ISOPRENYL DIPHOSPHATE SYNTHASE"/>
    <property type="match status" value="1"/>
</dbReference>
<dbReference type="EMBL" id="WBKG01000047">
    <property type="protein sequence ID" value="KAB1978833.1"/>
    <property type="molecule type" value="Genomic_DNA"/>
</dbReference>
<keyword evidence="4" id="KW-0479">Metal-binding</keyword>
<dbReference type="PROSITE" id="PS00444">
    <property type="entry name" value="POLYPRENYL_SYNTHASE_2"/>
    <property type="match status" value="1"/>
</dbReference>
<dbReference type="PANTHER" id="PTHR12001">
    <property type="entry name" value="GERANYLGERANYL PYROPHOSPHATE SYNTHASE"/>
    <property type="match status" value="1"/>
</dbReference>
<dbReference type="PROSITE" id="PS00723">
    <property type="entry name" value="POLYPRENYL_SYNTHASE_1"/>
    <property type="match status" value="1"/>
</dbReference>
<dbReference type="Pfam" id="PF00348">
    <property type="entry name" value="polyprenyl_synt"/>
    <property type="match status" value="1"/>
</dbReference>
<evidence type="ECO:0000256" key="6">
    <source>
        <dbReference type="RuleBase" id="RU004466"/>
    </source>
</evidence>
<dbReference type="Proteomes" id="UP000442990">
    <property type="component" value="Unassembled WGS sequence"/>
</dbReference>
<feature type="region of interest" description="Disordered" evidence="7">
    <location>
        <begin position="16"/>
        <end position="86"/>
    </location>
</feature>
<dbReference type="SFLD" id="SFLDS00005">
    <property type="entry name" value="Isoprenoid_Synthase_Type_I"/>
    <property type="match status" value="1"/>
</dbReference>
<dbReference type="GO" id="GO:0004659">
    <property type="term" value="F:prenyltransferase activity"/>
    <property type="evidence" value="ECO:0007669"/>
    <property type="project" value="InterPro"/>
</dbReference>
<sequence>MVHPVPRPIRKVFSQRFGPIGHERRRVLPDKAHASPAAGRPLGLLGASRQSSDTAGPTRPPDSAPHGGRAEGTTASSSLPHHGDLRSVSDDVAGAVGRVLERLLGDLTERAAALDPVFAHDLAERVARFTLDGGKRTRSQFLWWALVACGGREEAADPALRIGAALELIQTCALVHDDVMDGSAVRRGLPALHADVEAQYSGAGTGPSRGRFGEAAAILAGDLALAWADDVVADTRLSADTAFRVRSLWSAMRMEMVAGQYLDVQGQATSSLSPARAIRAACLKTALYSVERPLALGAALAGADATTAEALCSAGRCVGIAFQLRDDLQGVFGAAPDIGKPTGDDIRSGKPTYLFAVARAKAETAGDRGAILVLDDSFGRAGLSESDLARVRDVLVSTGARETVETKIDRLVAQGMRHLDGAALEPDGRHHLRRLLRAAAAPRPARVRRPGTAGAPDGTPEDLLICAGVGKATR</sequence>
<proteinExistence type="inferred from homology"/>
<protein>
    <submittedName>
        <fullName evidence="8">Polyprenyl synthetase family protein</fullName>
    </submittedName>
</protein>
<reference evidence="8 9" key="1">
    <citation type="submission" date="2019-09" db="EMBL/GenBank/DDBJ databases">
        <title>Isolation and identification of active actinomycetes.</title>
        <authorList>
            <person name="Yu Z."/>
            <person name="Han C."/>
            <person name="Yu B."/>
        </authorList>
    </citation>
    <scope>NUCLEOTIDE SEQUENCE [LARGE SCALE GENOMIC DNA]</scope>
    <source>
        <strain evidence="8 9">NEAU-H2</strain>
    </source>
</reference>
<keyword evidence="5" id="KW-0460">Magnesium</keyword>
<evidence type="ECO:0000313" key="9">
    <source>
        <dbReference type="Proteomes" id="UP000442990"/>
    </source>
</evidence>
<evidence type="ECO:0000256" key="1">
    <source>
        <dbReference type="ARBA" id="ARBA00001946"/>
    </source>
</evidence>
<keyword evidence="9" id="KW-1185">Reference proteome</keyword>
<feature type="compositionally biased region" description="Low complexity" evidence="7">
    <location>
        <begin position="440"/>
        <end position="455"/>
    </location>
</feature>
<comment type="cofactor">
    <cofactor evidence="1">
        <name>Mg(2+)</name>
        <dbReference type="ChEBI" id="CHEBI:18420"/>
    </cofactor>
</comment>
<evidence type="ECO:0000256" key="2">
    <source>
        <dbReference type="ARBA" id="ARBA00006706"/>
    </source>
</evidence>
<dbReference type="InterPro" id="IPR033749">
    <property type="entry name" value="Polyprenyl_synt_CS"/>
</dbReference>
<name>A0A7J5D496_9ACTN</name>
<dbReference type="InterPro" id="IPR000092">
    <property type="entry name" value="Polyprenyl_synt"/>
</dbReference>
<keyword evidence="3 6" id="KW-0808">Transferase</keyword>
<comment type="similarity">
    <text evidence="2 6">Belongs to the FPP/GGPP synthase family.</text>
</comment>
<dbReference type="CDD" id="cd00685">
    <property type="entry name" value="Trans_IPPS_HT"/>
    <property type="match status" value="1"/>
</dbReference>
<dbReference type="InterPro" id="IPR008949">
    <property type="entry name" value="Isoprenoid_synthase_dom_sf"/>
</dbReference>
<dbReference type="GO" id="GO:0046872">
    <property type="term" value="F:metal ion binding"/>
    <property type="evidence" value="ECO:0007669"/>
    <property type="project" value="UniProtKB-KW"/>
</dbReference>
<feature type="region of interest" description="Disordered" evidence="7">
    <location>
        <begin position="440"/>
        <end position="462"/>
    </location>
</feature>
<dbReference type="GO" id="GO:0008299">
    <property type="term" value="P:isoprenoid biosynthetic process"/>
    <property type="evidence" value="ECO:0007669"/>
    <property type="project" value="InterPro"/>
</dbReference>
<evidence type="ECO:0000256" key="7">
    <source>
        <dbReference type="SAM" id="MobiDB-lite"/>
    </source>
</evidence>
<comment type="caution">
    <text evidence="8">The sequence shown here is derived from an EMBL/GenBank/DDBJ whole genome shotgun (WGS) entry which is preliminary data.</text>
</comment>
<dbReference type="AlphaFoldDB" id="A0A7J5D496"/>
<evidence type="ECO:0000256" key="3">
    <source>
        <dbReference type="ARBA" id="ARBA00022679"/>
    </source>
</evidence>
<dbReference type="SFLD" id="SFLDG01017">
    <property type="entry name" value="Polyprenyl_Transferase_Like"/>
    <property type="match status" value="1"/>
</dbReference>